<comment type="caution">
    <text evidence="3">The sequence shown here is derived from an EMBL/GenBank/DDBJ whole genome shotgun (WGS) entry which is preliminary data.</text>
</comment>
<evidence type="ECO:0000256" key="2">
    <source>
        <dbReference type="SAM" id="Phobius"/>
    </source>
</evidence>
<dbReference type="Proteomes" id="UP000292702">
    <property type="component" value="Unassembled WGS sequence"/>
</dbReference>
<keyword evidence="2" id="KW-1133">Transmembrane helix</keyword>
<accession>A0A4R0RHR4</accession>
<dbReference type="AlphaFoldDB" id="A0A4R0RHR4"/>
<feature type="region of interest" description="Disordered" evidence="1">
    <location>
        <begin position="96"/>
        <end position="129"/>
    </location>
</feature>
<evidence type="ECO:0000256" key="1">
    <source>
        <dbReference type="SAM" id="MobiDB-lite"/>
    </source>
</evidence>
<feature type="compositionally biased region" description="Polar residues" evidence="1">
    <location>
        <begin position="120"/>
        <end position="129"/>
    </location>
</feature>
<gene>
    <name evidence="3" type="ORF">EIP91_005700</name>
</gene>
<feature type="compositionally biased region" description="Low complexity" evidence="1">
    <location>
        <begin position="196"/>
        <end position="209"/>
    </location>
</feature>
<proteinExistence type="predicted"/>
<keyword evidence="2" id="KW-0472">Membrane</keyword>
<dbReference type="OrthoDB" id="62120at2759"/>
<evidence type="ECO:0000313" key="3">
    <source>
        <dbReference type="EMBL" id="TCD63288.1"/>
    </source>
</evidence>
<organism evidence="3 4">
    <name type="scientific">Steccherinum ochraceum</name>
    <dbReference type="NCBI Taxonomy" id="92696"/>
    <lineage>
        <taxon>Eukaryota</taxon>
        <taxon>Fungi</taxon>
        <taxon>Dikarya</taxon>
        <taxon>Basidiomycota</taxon>
        <taxon>Agaricomycotina</taxon>
        <taxon>Agaricomycetes</taxon>
        <taxon>Polyporales</taxon>
        <taxon>Steccherinaceae</taxon>
        <taxon>Steccherinum</taxon>
    </lineage>
</organism>
<dbReference type="Gene3D" id="3.20.20.80">
    <property type="entry name" value="Glycosidases"/>
    <property type="match status" value="1"/>
</dbReference>
<keyword evidence="4" id="KW-1185">Reference proteome</keyword>
<keyword evidence="2" id="KW-0812">Transmembrane</keyword>
<dbReference type="STRING" id="92696.A0A4R0RHR4"/>
<dbReference type="EMBL" id="RWJN01000309">
    <property type="protein sequence ID" value="TCD63288.1"/>
    <property type="molecule type" value="Genomic_DNA"/>
</dbReference>
<feature type="region of interest" description="Disordered" evidence="1">
    <location>
        <begin position="182"/>
        <end position="218"/>
    </location>
</feature>
<sequence length="286" mass="30701">MSGPAYEPVQWSSDHHDDERYNNVPPSPDARTTLFHPSESMPLGGHDDLPPGAAPPPRFLGSTLASEGMNPRESYASSNSFPIQDDYNSSVYALNEQKQGGSRDPSFYYHDDPSEPGYGSQVNFGKSSESPYLAEKRNAYSGTRKRGRRVMIWGAVVVGILLLAGIALAVYFGVIKPKNDDKDVSGGVSDNGKGGSSSARPSASGTPSSLAVVTGGDGSKVTTDDGSTFTYSNKFGGYWYWDPSDPFNNGAKAQSWTPALNETFNYGVDIVRGVNIGGWLNTEPFM</sequence>
<evidence type="ECO:0000313" key="4">
    <source>
        <dbReference type="Proteomes" id="UP000292702"/>
    </source>
</evidence>
<feature type="transmembrane region" description="Helical" evidence="2">
    <location>
        <begin position="150"/>
        <end position="174"/>
    </location>
</feature>
<reference evidence="3 4" key="1">
    <citation type="submission" date="2018-11" db="EMBL/GenBank/DDBJ databases">
        <title>Genome assembly of Steccherinum ochraceum LE-BIN_3174, the white-rot fungus of the Steccherinaceae family (The Residual Polyporoid clade, Polyporales, Basidiomycota).</title>
        <authorList>
            <person name="Fedorova T.V."/>
            <person name="Glazunova O.A."/>
            <person name="Landesman E.O."/>
            <person name="Moiseenko K.V."/>
            <person name="Psurtseva N.V."/>
            <person name="Savinova O.S."/>
            <person name="Shakhova N.V."/>
            <person name="Tyazhelova T.V."/>
            <person name="Vasina D.V."/>
        </authorList>
    </citation>
    <scope>NUCLEOTIDE SEQUENCE [LARGE SCALE GENOMIC DNA]</scope>
    <source>
        <strain evidence="3 4">LE-BIN_3174</strain>
    </source>
</reference>
<feature type="region of interest" description="Disordered" evidence="1">
    <location>
        <begin position="1"/>
        <end position="82"/>
    </location>
</feature>
<protein>
    <submittedName>
        <fullName evidence="3">Uncharacterized protein</fullName>
    </submittedName>
</protein>
<name>A0A4R0RHR4_9APHY</name>